<evidence type="ECO:0000313" key="4">
    <source>
        <dbReference type="Proteomes" id="UP000177360"/>
    </source>
</evidence>
<dbReference type="GO" id="GO:0003735">
    <property type="term" value="F:structural constituent of ribosome"/>
    <property type="evidence" value="ECO:0007669"/>
    <property type="project" value="InterPro"/>
</dbReference>
<dbReference type="Proteomes" id="UP000177360">
    <property type="component" value="Unassembled WGS sequence"/>
</dbReference>
<reference evidence="3 4" key="1">
    <citation type="journal article" date="2016" name="Nat. Commun.">
        <title>Thousands of microbial genomes shed light on interconnected biogeochemical processes in an aquifer system.</title>
        <authorList>
            <person name="Anantharaman K."/>
            <person name="Brown C.T."/>
            <person name="Hug L.A."/>
            <person name="Sharon I."/>
            <person name="Castelle C.J."/>
            <person name="Probst A.J."/>
            <person name="Thomas B.C."/>
            <person name="Singh A."/>
            <person name="Wilkins M.J."/>
            <person name="Karaoz U."/>
            <person name="Brodie E.L."/>
            <person name="Williams K.H."/>
            <person name="Hubbard S.S."/>
            <person name="Banfield J.F."/>
        </authorList>
    </citation>
    <scope>NUCLEOTIDE SEQUENCE [LARGE SCALE GENOMIC DNA]</scope>
</reference>
<dbReference type="AlphaFoldDB" id="A0A1G2E3S1"/>
<accession>A0A1G2E3S1</accession>
<dbReference type="SUPFAM" id="SSF143800">
    <property type="entry name" value="L28p-like"/>
    <property type="match status" value="1"/>
</dbReference>
<keyword evidence="1" id="KW-0689">Ribosomal protein</keyword>
<dbReference type="Gene3D" id="2.30.170.40">
    <property type="entry name" value="Ribosomal protein L28/L24"/>
    <property type="match status" value="1"/>
</dbReference>
<evidence type="ECO:0008006" key="5">
    <source>
        <dbReference type="Google" id="ProtNLM"/>
    </source>
</evidence>
<proteinExistence type="predicted"/>
<name>A0A1G2E3S1_9BACT</name>
<evidence type="ECO:0000313" key="3">
    <source>
        <dbReference type="EMBL" id="OGZ20329.1"/>
    </source>
</evidence>
<comment type="caution">
    <text evidence="3">The sequence shown here is derived from an EMBL/GenBank/DDBJ whole genome shotgun (WGS) entry which is preliminary data.</text>
</comment>
<protein>
    <recommendedName>
        <fullName evidence="5">50S ribosomal protein L28</fullName>
    </recommendedName>
</protein>
<keyword evidence="2" id="KW-0687">Ribonucleoprotein</keyword>
<organism evidence="3 4">
    <name type="scientific">Candidatus Nealsonbacteria bacterium RIFCSPHIGHO2_01_FULL_38_55</name>
    <dbReference type="NCBI Taxonomy" id="1801664"/>
    <lineage>
        <taxon>Bacteria</taxon>
        <taxon>Candidatus Nealsoniibacteriota</taxon>
    </lineage>
</organism>
<dbReference type="EMBL" id="MHLZ01000003">
    <property type="protein sequence ID" value="OGZ20329.1"/>
    <property type="molecule type" value="Genomic_DNA"/>
</dbReference>
<dbReference type="InterPro" id="IPR034704">
    <property type="entry name" value="Ribosomal_bL28/bL31-like_sf"/>
</dbReference>
<dbReference type="InterPro" id="IPR037147">
    <property type="entry name" value="Ribosomal_bL28_sf"/>
</dbReference>
<dbReference type="GO" id="GO:1990904">
    <property type="term" value="C:ribonucleoprotein complex"/>
    <property type="evidence" value="ECO:0007669"/>
    <property type="project" value="UniProtKB-KW"/>
</dbReference>
<evidence type="ECO:0000256" key="1">
    <source>
        <dbReference type="ARBA" id="ARBA00022980"/>
    </source>
</evidence>
<dbReference type="GO" id="GO:0005840">
    <property type="term" value="C:ribosome"/>
    <property type="evidence" value="ECO:0007669"/>
    <property type="project" value="UniProtKB-KW"/>
</dbReference>
<sequence>MANICSVCGKKSGMGWRLTKLRGKYNPTAKIRKYPNIQWMHLPNGKRISACAKCIKTQGKTR</sequence>
<evidence type="ECO:0000256" key="2">
    <source>
        <dbReference type="ARBA" id="ARBA00023274"/>
    </source>
</evidence>
<gene>
    <name evidence="3" type="ORF">A2626_00555</name>
</gene>